<feature type="compositionally biased region" description="Low complexity" evidence="4">
    <location>
        <begin position="49"/>
        <end position="62"/>
    </location>
</feature>
<feature type="region of interest" description="Disordered" evidence="4">
    <location>
        <begin position="104"/>
        <end position="141"/>
    </location>
</feature>
<dbReference type="InterPro" id="IPR001254">
    <property type="entry name" value="Trypsin_dom"/>
</dbReference>
<feature type="domain" description="Peptidase S1" evidence="6">
    <location>
        <begin position="251"/>
        <end position="503"/>
    </location>
</feature>
<dbReference type="InterPro" id="IPR018114">
    <property type="entry name" value="TRYPSIN_HIS"/>
</dbReference>
<accession>A3E0P9</accession>
<gene>
    <name evidence="7" type="primary">PPAF</name>
</gene>
<organism evidence="7">
    <name type="scientific">Penaeus monodon</name>
    <name type="common">Giant tiger prawn</name>
    <dbReference type="NCBI Taxonomy" id="6687"/>
    <lineage>
        <taxon>Eukaryota</taxon>
        <taxon>Metazoa</taxon>
        <taxon>Ecdysozoa</taxon>
        <taxon>Arthropoda</taxon>
        <taxon>Crustacea</taxon>
        <taxon>Multicrustacea</taxon>
        <taxon>Malacostraca</taxon>
        <taxon>Eumalacostraca</taxon>
        <taxon>Eucarida</taxon>
        <taxon>Decapoda</taxon>
        <taxon>Dendrobranchiata</taxon>
        <taxon>Penaeoidea</taxon>
        <taxon>Penaeidae</taxon>
        <taxon>Penaeus</taxon>
    </lineage>
</organism>
<dbReference type="InterPro" id="IPR043504">
    <property type="entry name" value="Peptidase_S1_PA_chymotrypsin"/>
</dbReference>
<evidence type="ECO:0000313" key="7">
    <source>
        <dbReference type="EMBL" id="ABE03741.1"/>
    </source>
</evidence>
<dbReference type="PANTHER" id="PTHR24258">
    <property type="entry name" value="SERINE PROTEASE-RELATED"/>
    <property type="match status" value="1"/>
</dbReference>
<dbReference type="EMBL" id="DQ455050">
    <property type="protein sequence ID" value="ABE03741.1"/>
    <property type="molecule type" value="mRNA"/>
</dbReference>
<feature type="signal peptide" evidence="5">
    <location>
        <begin position="1"/>
        <end position="19"/>
    </location>
</feature>
<dbReference type="InterPro" id="IPR041515">
    <property type="entry name" value="PPAF-2-like_Clip"/>
</dbReference>
<evidence type="ECO:0000256" key="4">
    <source>
        <dbReference type="SAM" id="MobiDB-lite"/>
    </source>
</evidence>
<dbReference type="InterPro" id="IPR001314">
    <property type="entry name" value="Peptidase_S1A"/>
</dbReference>
<dbReference type="SMART" id="SM00020">
    <property type="entry name" value="Tryp_SPc"/>
    <property type="match status" value="1"/>
</dbReference>
<dbReference type="Pfam" id="PF18322">
    <property type="entry name" value="CLIP_1"/>
    <property type="match status" value="1"/>
</dbReference>
<evidence type="ECO:0000256" key="5">
    <source>
        <dbReference type="SAM" id="SignalP"/>
    </source>
</evidence>
<dbReference type="PANTHER" id="PTHR24258:SF129">
    <property type="entry name" value="LP15124P-RELATED"/>
    <property type="match status" value="1"/>
</dbReference>
<keyword evidence="3" id="KW-1015">Disulfide bond</keyword>
<dbReference type="Pfam" id="PF00089">
    <property type="entry name" value="Trypsin"/>
    <property type="match status" value="1"/>
</dbReference>
<sequence length="523" mass="53483">MRVLAVALAVLAISGQSRGCFFWKGECNDTASADVSSTRTSNDEERIVNNPPGGPNAAAPSNGDLAASLVGLLNGGAAGGLGGQGGGLGGQGGGLGGQGGGLGGQGGGLGGQGGGLGGQGGGLGGQGGGLGGQGGGLGGQGGGLGGQGGGLGGQGGGVVDEGITACNNGLGVCVPYYLCNEGNVITDGAGLIDIRFGNSKKSNDTSTRSSSDCPQFLDVCCTNPNPPDVVTPAPYTPRCGKRNSQGFDVRITGFKDNEAQFAEFPWMTAILRVEKVGKKELNLYVCGGSLIHPSIVLTAAHCVHSKAASSLKTRFGEWDTQKTYERYPHQDRNVISVKIHPNYNSGALYNDFALLFLDSPATLAPNVDTVCLPQANQKFDYDTCWATGWGRDKFGKEGEFQNILKEVALPVVPNHDCQNGLRTTRLGSFFQLHNSFMCAGGQQGIDTCKGDGGSPLVCEAVAGSGVYVQAGIVAWGIGCGEQGVPGVYADVGYASDWIQTEANIGLASLYSIQGYDWDYGRFI</sequence>
<reference evidence="7" key="1">
    <citation type="journal article" date="2007" name="Fish Shellfish Immunol.">
        <title>Molecular cloning, characterization and expression of a masquerade-like serine proteinase homologue from black tiger shrimp Penaeus monodon.</title>
        <authorList>
            <person name="Amparyup P."/>
            <person name="Jitvaropas R."/>
            <person name="Pulsook N."/>
            <person name="Tassanakajon A."/>
        </authorList>
    </citation>
    <scope>NUCLEOTIDE SEQUENCE</scope>
</reference>
<dbReference type="PROSITE" id="PS50240">
    <property type="entry name" value="TRYPSIN_DOM"/>
    <property type="match status" value="1"/>
</dbReference>
<evidence type="ECO:0000256" key="1">
    <source>
        <dbReference type="ARBA" id="ARBA00004613"/>
    </source>
</evidence>
<dbReference type="AlphaFoldDB" id="A3E0P9"/>
<dbReference type="GO" id="GO:0004252">
    <property type="term" value="F:serine-type endopeptidase activity"/>
    <property type="evidence" value="ECO:0007669"/>
    <property type="project" value="InterPro"/>
</dbReference>
<dbReference type="OrthoDB" id="6261922at2759"/>
<name>A3E0P9_PENMO</name>
<dbReference type="PROSITE" id="PS00134">
    <property type="entry name" value="TRYPSIN_HIS"/>
    <property type="match status" value="1"/>
</dbReference>
<evidence type="ECO:0000259" key="6">
    <source>
        <dbReference type="PROSITE" id="PS50240"/>
    </source>
</evidence>
<feature type="chain" id="PRO_5002652418" evidence="5">
    <location>
        <begin position="20"/>
        <end position="523"/>
    </location>
</feature>
<dbReference type="InterPro" id="IPR009003">
    <property type="entry name" value="Peptidase_S1_PA"/>
</dbReference>
<feature type="region of interest" description="Disordered" evidence="4">
    <location>
        <begin position="31"/>
        <end position="62"/>
    </location>
</feature>
<dbReference type="FunFam" id="2.40.10.10:FF:000038">
    <property type="entry name" value="Serine protease"/>
    <property type="match status" value="1"/>
</dbReference>
<keyword evidence="5" id="KW-0732">Signal</keyword>
<evidence type="ECO:0000256" key="3">
    <source>
        <dbReference type="ARBA" id="ARBA00023157"/>
    </source>
</evidence>
<dbReference type="MEROPS" id="S01.960"/>
<dbReference type="GO" id="GO:0005576">
    <property type="term" value="C:extracellular region"/>
    <property type="evidence" value="ECO:0007669"/>
    <property type="project" value="UniProtKB-SubCell"/>
</dbReference>
<protein>
    <submittedName>
        <fullName evidence="7">Prophenoloxidase activating factor</fullName>
    </submittedName>
</protein>
<proteinExistence type="evidence at transcript level"/>
<dbReference type="Gene3D" id="2.40.10.10">
    <property type="entry name" value="Trypsin-like serine proteases"/>
    <property type="match status" value="1"/>
</dbReference>
<dbReference type="CDD" id="cd00190">
    <property type="entry name" value="Tryp_SPc"/>
    <property type="match status" value="1"/>
</dbReference>
<dbReference type="PRINTS" id="PR00722">
    <property type="entry name" value="CHYMOTRYPSIN"/>
</dbReference>
<keyword evidence="2" id="KW-0964">Secreted</keyword>
<dbReference type="SUPFAM" id="SSF50494">
    <property type="entry name" value="Trypsin-like serine proteases"/>
    <property type="match status" value="1"/>
</dbReference>
<evidence type="ECO:0000256" key="2">
    <source>
        <dbReference type="ARBA" id="ARBA00022525"/>
    </source>
</evidence>
<feature type="compositionally biased region" description="Polar residues" evidence="4">
    <location>
        <begin position="31"/>
        <end position="40"/>
    </location>
</feature>
<dbReference type="GO" id="GO:0006508">
    <property type="term" value="P:proteolysis"/>
    <property type="evidence" value="ECO:0007669"/>
    <property type="project" value="InterPro"/>
</dbReference>
<dbReference type="SMR" id="A3E0P9"/>
<comment type="subcellular location">
    <subcellularLocation>
        <location evidence="1">Secreted</location>
    </subcellularLocation>
</comment>